<gene>
    <name evidence="2" type="ORF">CPELLU_LOCUS16054</name>
</gene>
<keyword evidence="3" id="KW-1185">Reference proteome</keyword>
<organism evidence="2 3">
    <name type="scientific">Cetraspora pellucida</name>
    <dbReference type="NCBI Taxonomy" id="1433469"/>
    <lineage>
        <taxon>Eukaryota</taxon>
        <taxon>Fungi</taxon>
        <taxon>Fungi incertae sedis</taxon>
        <taxon>Mucoromycota</taxon>
        <taxon>Glomeromycotina</taxon>
        <taxon>Glomeromycetes</taxon>
        <taxon>Diversisporales</taxon>
        <taxon>Gigasporaceae</taxon>
        <taxon>Cetraspora</taxon>
    </lineage>
</organism>
<feature type="non-terminal residue" evidence="2">
    <location>
        <position position="143"/>
    </location>
</feature>
<evidence type="ECO:0000313" key="2">
    <source>
        <dbReference type="EMBL" id="CAG8774669.1"/>
    </source>
</evidence>
<feature type="non-terminal residue" evidence="2">
    <location>
        <position position="1"/>
    </location>
</feature>
<dbReference type="Proteomes" id="UP000789759">
    <property type="component" value="Unassembled WGS sequence"/>
</dbReference>
<accession>A0A9N9NY63</accession>
<dbReference type="Pfam" id="PF20209">
    <property type="entry name" value="DUF6570"/>
    <property type="match status" value="1"/>
</dbReference>
<dbReference type="EMBL" id="CAJVQA010022618">
    <property type="protein sequence ID" value="CAG8774669.1"/>
    <property type="molecule type" value="Genomic_DNA"/>
</dbReference>
<evidence type="ECO:0000259" key="1">
    <source>
        <dbReference type="Pfam" id="PF20209"/>
    </source>
</evidence>
<feature type="domain" description="DUF6570" evidence="1">
    <location>
        <begin position="22"/>
        <end position="86"/>
    </location>
</feature>
<proteinExistence type="predicted"/>
<sequence>QHQNSENSQETNVKTIVSAMFTKLDQLRENVADVILKKVYQKKFLAKNNMNPDEVSKKLKVAHALSWLKVNNYYYADIIIDNEALQTLSINNSIDNQLQTISENLDKDNEDEVITSEIDLDVVIDSSSELESHDINWNYNWNN</sequence>
<name>A0A9N9NY63_9GLOM</name>
<comment type="caution">
    <text evidence="2">The sequence shown here is derived from an EMBL/GenBank/DDBJ whole genome shotgun (WGS) entry which is preliminary data.</text>
</comment>
<dbReference type="AlphaFoldDB" id="A0A9N9NY63"/>
<reference evidence="2" key="1">
    <citation type="submission" date="2021-06" db="EMBL/GenBank/DDBJ databases">
        <authorList>
            <person name="Kallberg Y."/>
            <person name="Tangrot J."/>
            <person name="Rosling A."/>
        </authorList>
    </citation>
    <scope>NUCLEOTIDE SEQUENCE</scope>
    <source>
        <strain evidence="2">FL966</strain>
    </source>
</reference>
<dbReference type="OrthoDB" id="3257061at2759"/>
<protein>
    <submittedName>
        <fullName evidence="2">1474_t:CDS:1</fullName>
    </submittedName>
</protein>
<evidence type="ECO:0000313" key="3">
    <source>
        <dbReference type="Proteomes" id="UP000789759"/>
    </source>
</evidence>
<dbReference type="InterPro" id="IPR046700">
    <property type="entry name" value="DUF6570"/>
</dbReference>